<organism evidence="1 2">
    <name type="scientific">Saguinus oedipus</name>
    <name type="common">Cotton-top tamarin</name>
    <name type="synonym">Oedipomidas oedipus</name>
    <dbReference type="NCBI Taxonomy" id="9490"/>
    <lineage>
        <taxon>Eukaryota</taxon>
        <taxon>Metazoa</taxon>
        <taxon>Chordata</taxon>
        <taxon>Craniata</taxon>
        <taxon>Vertebrata</taxon>
        <taxon>Euteleostomi</taxon>
        <taxon>Mammalia</taxon>
        <taxon>Eutheria</taxon>
        <taxon>Euarchontoglires</taxon>
        <taxon>Primates</taxon>
        <taxon>Haplorrhini</taxon>
        <taxon>Platyrrhini</taxon>
        <taxon>Cebidae</taxon>
        <taxon>Callitrichinae</taxon>
        <taxon>Saguinus</taxon>
    </lineage>
</organism>
<feature type="non-terminal residue" evidence="1">
    <location>
        <position position="59"/>
    </location>
</feature>
<comment type="caution">
    <text evidence="1">The sequence shown here is derived from an EMBL/GenBank/DDBJ whole genome shotgun (WGS) entry which is preliminary data.</text>
</comment>
<evidence type="ECO:0000313" key="2">
    <source>
        <dbReference type="Proteomes" id="UP001266305"/>
    </source>
</evidence>
<name>A0ABQ9TAU2_SAGOE</name>
<proteinExistence type="predicted"/>
<feature type="non-terminal residue" evidence="1">
    <location>
        <position position="1"/>
    </location>
</feature>
<dbReference type="EMBL" id="JASSZA010000062">
    <property type="protein sequence ID" value="KAK2081810.1"/>
    <property type="molecule type" value="Genomic_DNA"/>
</dbReference>
<evidence type="ECO:0000313" key="1">
    <source>
        <dbReference type="EMBL" id="KAK2081810.1"/>
    </source>
</evidence>
<dbReference type="Proteomes" id="UP001266305">
    <property type="component" value="Unassembled WGS sequence"/>
</dbReference>
<keyword evidence="2" id="KW-1185">Reference proteome</keyword>
<gene>
    <name evidence="1" type="ORF">P7K49_040372</name>
</gene>
<accession>A0ABQ9TAU2</accession>
<reference evidence="1 2" key="1">
    <citation type="submission" date="2023-05" db="EMBL/GenBank/DDBJ databases">
        <title>B98-5 Cell Line De Novo Hybrid Assembly: An Optical Mapping Approach.</title>
        <authorList>
            <person name="Kananen K."/>
            <person name="Auerbach J.A."/>
            <person name="Kautto E."/>
            <person name="Blachly J.S."/>
        </authorList>
    </citation>
    <scope>NUCLEOTIDE SEQUENCE [LARGE SCALE GENOMIC DNA]</scope>
    <source>
        <strain evidence="1">B95-8</strain>
        <tissue evidence="1">Cell line</tissue>
    </source>
</reference>
<protein>
    <submittedName>
        <fullName evidence="1">Uncharacterized protein</fullName>
    </submittedName>
</protein>
<sequence>GVVAFFMNICDTVLPHEESVYSLFAFRGSDLLAWVRPFAAVLPSAVERSPLLEESLCYD</sequence>